<accession>A0A8S0Z387</accession>
<evidence type="ECO:0000256" key="4">
    <source>
        <dbReference type="ARBA" id="ARBA00022723"/>
    </source>
</evidence>
<feature type="region of interest" description="Disordered" evidence="9">
    <location>
        <begin position="40"/>
        <end position="66"/>
    </location>
</feature>
<dbReference type="PROSITE" id="PS50004">
    <property type="entry name" value="C2"/>
    <property type="match status" value="1"/>
</dbReference>
<dbReference type="InterPro" id="IPR035892">
    <property type="entry name" value="C2_domain_sf"/>
</dbReference>
<name>A0A8S0Z387_ARCPL</name>
<proteinExistence type="predicted"/>
<keyword evidence="5" id="KW-0677">Repeat</keyword>
<keyword evidence="7" id="KW-1133">Transmembrane helix</keyword>
<dbReference type="PANTHER" id="PTHR45911">
    <property type="entry name" value="C2 DOMAIN-CONTAINING PROTEIN"/>
    <property type="match status" value="1"/>
</dbReference>
<dbReference type="Proteomes" id="UP000494256">
    <property type="component" value="Unassembled WGS sequence"/>
</dbReference>
<evidence type="ECO:0000259" key="10">
    <source>
        <dbReference type="PROSITE" id="PS50004"/>
    </source>
</evidence>
<evidence type="ECO:0000256" key="9">
    <source>
        <dbReference type="SAM" id="MobiDB-lite"/>
    </source>
</evidence>
<keyword evidence="3" id="KW-0812">Transmembrane</keyword>
<keyword evidence="4" id="KW-0479">Metal-binding</keyword>
<dbReference type="SMART" id="SM00239">
    <property type="entry name" value="C2"/>
    <property type="match status" value="1"/>
</dbReference>
<dbReference type="InterPro" id="IPR000008">
    <property type="entry name" value="C2_dom"/>
</dbReference>
<evidence type="ECO:0000256" key="5">
    <source>
        <dbReference type="ARBA" id="ARBA00022737"/>
    </source>
</evidence>
<evidence type="ECO:0000256" key="2">
    <source>
        <dbReference type="ARBA" id="ARBA00004141"/>
    </source>
</evidence>
<feature type="domain" description="C2" evidence="10">
    <location>
        <begin position="73"/>
        <end position="193"/>
    </location>
</feature>
<dbReference type="SUPFAM" id="SSF49562">
    <property type="entry name" value="C2 domain (Calcium/lipid-binding domain, CaLB)"/>
    <property type="match status" value="1"/>
</dbReference>
<evidence type="ECO:0000313" key="12">
    <source>
        <dbReference type="Proteomes" id="UP000494256"/>
    </source>
</evidence>
<dbReference type="GO" id="GO:0030672">
    <property type="term" value="C:synaptic vesicle membrane"/>
    <property type="evidence" value="ECO:0007669"/>
    <property type="project" value="TreeGrafter"/>
</dbReference>
<evidence type="ECO:0000256" key="6">
    <source>
        <dbReference type="ARBA" id="ARBA00022837"/>
    </source>
</evidence>
<keyword evidence="6" id="KW-0106">Calcium</keyword>
<gene>
    <name evidence="11" type="ORF">APLA_LOCUS2543</name>
</gene>
<dbReference type="PRINTS" id="PR00360">
    <property type="entry name" value="C2DOMAIN"/>
</dbReference>
<protein>
    <recommendedName>
        <fullName evidence="10">C2 domain-containing protein</fullName>
    </recommendedName>
</protein>
<evidence type="ECO:0000256" key="1">
    <source>
        <dbReference type="ARBA" id="ARBA00001913"/>
    </source>
</evidence>
<reference evidence="11 12" key="1">
    <citation type="submission" date="2020-04" db="EMBL/GenBank/DDBJ databases">
        <authorList>
            <person name="Wallbank WR R."/>
            <person name="Pardo Diaz C."/>
            <person name="Kozak K."/>
            <person name="Martin S."/>
            <person name="Jiggins C."/>
            <person name="Moest M."/>
            <person name="Warren A I."/>
            <person name="Byers J.R.P. K."/>
            <person name="Montejo-Kovacevich G."/>
            <person name="Yen C E."/>
        </authorList>
    </citation>
    <scope>NUCLEOTIDE SEQUENCE [LARGE SCALE GENOMIC DNA]</scope>
</reference>
<feature type="compositionally biased region" description="Polar residues" evidence="9">
    <location>
        <begin position="43"/>
        <end position="57"/>
    </location>
</feature>
<dbReference type="AlphaFoldDB" id="A0A8S0Z387"/>
<organism evidence="11 12">
    <name type="scientific">Arctia plantaginis</name>
    <name type="common">Wood tiger moth</name>
    <name type="synonym">Phalaena plantaginis</name>
    <dbReference type="NCBI Taxonomy" id="874455"/>
    <lineage>
        <taxon>Eukaryota</taxon>
        <taxon>Metazoa</taxon>
        <taxon>Ecdysozoa</taxon>
        <taxon>Arthropoda</taxon>
        <taxon>Hexapoda</taxon>
        <taxon>Insecta</taxon>
        <taxon>Pterygota</taxon>
        <taxon>Neoptera</taxon>
        <taxon>Endopterygota</taxon>
        <taxon>Lepidoptera</taxon>
        <taxon>Glossata</taxon>
        <taxon>Ditrysia</taxon>
        <taxon>Noctuoidea</taxon>
        <taxon>Erebidae</taxon>
        <taxon>Arctiinae</taxon>
        <taxon>Arctia</taxon>
    </lineage>
</organism>
<dbReference type="Pfam" id="PF00168">
    <property type="entry name" value="C2"/>
    <property type="match status" value="1"/>
</dbReference>
<sequence length="247" mass="28805">MCTIWRRRIATAFLNCVLMKTLKNAVRKWRRMRFFRKRDDSVTRQVSTDPAPSTSGTPAHYPRPPPELLQLEPDEGQRLREQHLRQYSFFQLRIHLKRGQNLVAMDKNGLLSGTSDPYVKFKSGGRLLHKSRIVYRDLNPVWDECFTVPVEDPFQPVQLKVFDYDWGLQDDFMGSCQLDLTALELGRTQDLVLCLRDPSKPTQDMGEIVLNVTLWPKSQEDKEQTKEITYTIHPVLFDPLVDRDGRS</sequence>
<keyword evidence="8" id="KW-0472">Membrane</keyword>
<dbReference type="GO" id="GO:0005509">
    <property type="term" value="F:calcium ion binding"/>
    <property type="evidence" value="ECO:0007669"/>
    <property type="project" value="TreeGrafter"/>
</dbReference>
<dbReference type="Gene3D" id="2.60.40.150">
    <property type="entry name" value="C2 domain"/>
    <property type="match status" value="1"/>
</dbReference>
<comment type="cofactor">
    <cofactor evidence="1">
        <name>Ca(2+)</name>
        <dbReference type="ChEBI" id="CHEBI:29108"/>
    </cofactor>
</comment>
<dbReference type="GO" id="GO:0046928">
    <property type="term" value="P:regulation of neurotransmitter secretion"/>
    <property type="evidence" value="ECO:0007669"/>
    <property type="project" value="TreeGrafter"/>
</dbReference>
<dbReference type="PANTHER" id="PTHR45911:SF4">
    <property type="entry name" value="MULTIPLE C2 AND TRANSMEMBRANE DOMAIN-CONTAINING PROTEIN"/>
    <property type="match status" value="1"/>
</dbReference>
<evidence type="ECO:0000256" key="8">
    <source>
        <dbReference type="ARBA" id="ARBA00023136"/>
    </source>
</evidence>
<comment type="caution">
    <text evidence="11">The sequence shown here is derived from an EMBL/GenBank/DDBJ whole genome shotgun (WGS) entry which is preliminary data.</text>
</comment>
<dbReference type="CDD" id="cd04042">
    <property type="entry name" value="C2A_MCTP_PRT"/>
    <property type="match status" value="1"/>
</dbReference>
<evidence type="ECO:0000313" key="11">
    <source>
        <dbReference type="EMBL" id="CAB3226078.1"/>
    </source>
</evidence>
<evidence type="ECO:0000256" key="3">
    <source>
        <dbReference type="ARBA" id="ARBA00022692"/>
    </source>
</evidence>
<comment type="subcellular location">
    <subcellularLocation>
        <location evidence="2">Membrane</location>
        <topology evidence="2">Multi-pass membrane protein</topology>
    </subcellularLocation>
</comment>
<dbReference type="FunFam" id="2.60.40.150:FF:000076">
    <property type="entry name" value="multiple C2 and transmembrane domain-containing protein 2 isoform X1"/>
    <property type="match status" value="1"/>
</dbReference>
<evidence type="ECO:0000256" key="7">
    <source>
        <dbReference type="ARBA" id="ARBA00022989"/>
    </source>
</evidence>
<dbReference type="EMBL" id="CADEBD010000226">
    <property type="protein sequence ID" value="CAB3226078.1"/>
    <property type="molecule type" value="Genomic_DNA"/>
</dbReference>
<dbReference type="OrthoDB" id="6110130at2759"/>